<reference evidence="1 2" key="1">
    <citation type="submission" date="2021-03" db="EMBL/GenBank/DDBJ databases">
        <authorList>
            <person name="Gilmore M.S."/>
            <person name="Schwartzman J."/>
            <person name="Van Tyne D."/>
            <person name="Martin M."/>
            <person name="Earl A.M."/>
            <person name="Manson A.L."/>
            <person name="Straub T."/>
            <person name="Salamzade R."/>
            <person name="Saavedra J."/>
            <person name="Lebreton F."/>
            <person name="Prichula J."/>
            <person name="Schaufler K."/>
            <person name="Gaca A."/>
            <person name="Sgardioli B."/>
            <person name="Wagenaar J."/>
            <person name="Strong T."/>
        </authorList>
    </citation>
    <scope>NUCLEOTIDE SEQUENCE [LARGE SCALE GENOMIC DNA]</scope>
    <source>
        <strain evidence="1 2">665A</strain>
    </source>
</reference>
<gene>
    <name evidence="1" type="ORF">JZO67_002856</name>
</gene>
<sequence>MKSFEEQLAMVPSEIKNAWSSNFVFILDIEKEKFWHFPARQWSEEQIKKYFFDRYQADSHFITYPAYQVKHLIIEKHPELFVIIPV</sequence>
<evidence type="ECO:0000313" key="1">
    <source>
        <dbReference type="EMBL" id="MEO1770903.1"/>
    </source>
</evidence>
<keyword evidence="2" id="KW-1185">Reference proteome</keyword>
<accession>A0ABV0EQJ6</accession>
<comment type="caution">
    <text evidence="1">The sequence shown here is derived from an EMBL/GenBank/DDBJ whole genome shotgun (WGS) entry which is preliminary data.</text>
</comment>
<name>A0ABV0EQJ6_9ENTE</name>
<dbReference type="RefSeq" id="WP_207701641.1">
    <property type="nucleotide sequence ID" value="NZ_JAFREL020000002.1"/>
</dbReference>
<dbReference type="Proteomes" id="UP000664357">
    <property type="component" value="Unassembled WGS sequence"/>
</dbReference>
<protein>
    <submittedName>
        <fullName evidence="1">Uncharacterized protein</fullName>
    </submittedName>
</protein>
<reference evidence="1 2" key="2">
    <citation type="submission" date="2024-02" db="EMBL/GenBank/DDBJ databases">
        <title>The Genome Sequence of Enterococcus sp. DIV0159.</title>
        <authorList>
            <person name="Earl A."/>
            <person name="Manson A."/>
            <person name="Gilmore M."/>
            <person name="Sanders J."/>
            <person name="Shea T."/>
            <person name="Howe W."/>
            <person name="Livny J."/>
            <person name="Cuomo C."/>
            <person name="Neafsey D."/>
            <person name="Birren B."/>
        </authorList>
    </citation>
    <scope>NUCLEOTIDE SEQUENCE [LARGE SCALE GENOMIC DNA]</scope>
    <source>
        <strain evidence="1 2">665A</strain>
    </source>
</reference>
<evidence type="ECO:0000313" key="2">
    <source>
        <dbReference type="Proteomes" id="UP000664357"/>
    </source>
</evidence>
<proteinExistence type="predicted"/>
<organism evidence="1 2">
    <name type="scientific">Candidatus Enterococcus ferrettii</name>
    <dbReference type="NCBI Taxonomy" id="2815324"/>
    <lineage>
        <taxon>Bacteria</taxon>
        <taxon>Bacillati</taxon>
        <taxon>Bacillota</taxon>
        <taxon>Bacilli</taxon>
        <taxon>Lactobacillales</taxon>
        <taxon>Enterococcaceae</taxon>
        <taxon>Enterococcus</taxon>
    </lineage>
</organism>
<dbReference type="EMBL" id="JAFREL020000002">
    <property type="protein sequence ID" value="MEO1770903.1"/>
    <property type="molecule type" value="Genomic_DNA"/>
</dbReference>